<dbReference type="PANTHER" id="PTHR11229">
    <property type="entry name" value="50S RIBOSOMAL PROTEIN L3"/>
    <property type="match status" value="1"/>
</dbReference>
<keyword evidence="2 7" id="KW-0699">rRNA-binding</keyword>
<dbReference type="InterPro" id="IPR000597">
    <property type="entry name" value="Ribosomal_uL3"/>
</dbReference>
<evidence type="ECO:0000256" key="8">
    <source>
        <dbReference type="RuleBase" id="RU003905"/>
    </source>
</evidence>
<evidence type="ECO:0000256" key="3">
    <source>
        <dbReference type="ARBA" id="ARBA00022884"/>
    </source>
</evidence>
<sequence>MKKAIIGKKIGMTQIFKEDGTVVPVTVVEAGPCTVVQKKTVETDGYDAVQLAFGDIKEKNVTKPVKGHFDKYGVKYARVLREFRLDDCSALEPGQELKADVFEVGDHVDVSGRSKGKGYAGAIKRWGQQRGPMAHGSKYHRSAGSMGASAYPSRVPKDKHMAGQMGNKNVTTLNLEVVSVDAENNLLLIKGAIPGSKGSVVSVKSSVKVAE</sequence>
<organism evidence="11 12">
    <name type="scientific">Candidatus Pseudoramibacter fermentans</name>
    <dbReference type="NCBI Taxonomy" id="2594427"/>
    <lineage>
        <taxon>Bacteria</taxon>
        <taxon>Bacillati</taxon>
        <taxon>Bacillota</taxon>
        <taxon>Clostridia</taxon>
        <taxon>Eubacteriales</taxon>
        <taxon>Eubacteriaceae</taxon>
        <taxon>Pseudoramibacter</taxon>
    </lineage>
</organism>
<evidence type="ECO:0000256" key="7">
    <source>
        <dbReference type="HAMAP-Rule" id="MF_01325"/>
    </source>
</evidence>
<dbReference type="PANTHER" id="PTHR11229:SF16">
    <property type="entry name" value="LARGE RIBOSOMAL SUBUNIT PROTEIN UL3C"/>
    <property type="match status" value="1"/>
</dbReference>
<dbReference type="GO" id="GO:0019843">
    <property type="term" value="F:rRNA binding"/>
    <property type="evidence" value="ECO:0007669"/>
    <property type="project" value="UniProtKB-UniRule"/>
</dbReference>
<dbReference type="Gene3D" id="3.30.160.810">
    <property type="match status" value="1"/>
</dbReference>
<dbReference type="InterPro" id="IPR019927">
    <property type="entry name" value="Ribosomal_uL3_bac/org-type"/>
</dbReference>
<proteinExistence type="inferred from homology"/>
<comment type="subunit">
    <text evidence="7 9">Part of the 50S ribosomal subunit. Forms a cluster with proteins L14 and L19.</text>
</comment>
<dbReference type="EMBL" id="VOGB01000005">
    <property type="protein sequence ID" value="MQM73250.1"/>
    <property type="molecule type" value="Genomic_DNA"/>
</dbReference>
<evidence type="ECO:0000256" key="5">
    <source>
        <dbReference type="ARBA" id="ARBA00023274"/>
    </source>
</evidence>
<gene>
    <name evidence="7" type="primary">rplC</name>
    <name evidence="11" type="ORF">FRC53_07565</name>
</gene>
<dbReference type="GO" id="GO:0003735">
    <property type="term" value="F:structural constituent of ribosome"/>
    <property type="evidence" value="ECO:0007669"/>
    <property type="project" value="UniProtKB-UniRule"/>
</dbReference>
<keyword evidence="4 7" id="KW-0689">Ribosomal protein</keyword>
<dbReference type="Gene3D" id="2.40.30.10">
    <property type="entry name" value="Translation factors"/>
    <property type="match status" value="1"/>
</dbReference>
<comment type="similarity">
    <text evidence="1 7 8">Belongs to the universal ribosomal protein uL3 family.</text>
</comment>
<reference evidence="11" key="1">
    <citation type="journal article" date="2020" name="Appl. Environ. Microbiol.">
        <title>Medium-Chain Fatty Acid Synthesis by 'Candidatus Weimeria bifida' gen. nov., sp. nov., and 'Candidatus Pseudoramibacter fermentans' sp. nov.</title>
        <authorList>
            <person name="Scarborough M.J."/>
            <person name="Myers K.S."/>
            <person name="Donohue T.J."/>
            <person name="Noguera D.R."/>
        </authorList>
    </citation>
    <scope>NUCLEOTIDE SEQUENCE</scope>
    <source>
        <strain evidence="11">EUB1.1</strain>
    </source>
</reference>
<evidence type="ECO:0000256" key="2">
    <source>
        <dbReference type="ARBA" id="ARBA00022730"/>
    </source>
</evidence>
<dbReference type="PROSITE" id="PS00474">
    <property type="entry name" value="RIBOSOMAL_L3"/>
    <property type="match status" value="1"/>
</dbReference>
<name>A0A6L5GTW7_9FIRM</name>
<dbReference type="InterPro" id="IPR009000">
    <property type="entry name" value="Transl_B-barrel_sf"/>
</dbReference>
<evidence type="ECO:0000256" key="4">
    <source>
        <dbReference type="ARBA" id="ARBA00022980"/>
    </source>
</evidence>
<dbReference type="HAMAP" id="MF_01325_B">
    <property type="entry name" value="Ribosomal_uL3_B"/>
    <property type="match status" value="1"/>
</dbReference>
<protein>
    <recommendedName>
        <fullName evidence="6 7">Large ribosomal subunit protein uL3</fullName>
    </recommendedName>
</protein>
<feature type="region of interest" description="Disordered" evidence="10">
    <location>
        <begin position="130"/>
        <end position="164"/>
    </location>
</feature>
<keyword evidence="12" id="KW-1185">Reference proteome</keyword>
<dbReference type="Pfam" id="PF00297">
    <property type="entry name" value="Ribosomal_L3"/>
    <property type="match status" value="1"/>
</dbReference>
<dbReference type="Proteomes" id="UP000473648">
    <property type="component" value="Unassembled WGS sequence"/>
</dbReference>
<evidence type="ECO:0000256" key="10">
    <source>
        <dbReference type="SAM" id="MobiDB-lite"/>
    </source>
</evidence>
<keyword evidence="3 7" id="KW-0694">RNA-binding</keyword>
<evidence type="ECO:0000256" key="6">
    <source>
        <dbReference type="ARBA" id="ARBA00035243"/>
    </source>
</evidence>
<dbReference type="SUPFAM" id="SSF50447">
    <property type="entry name" value="Translation proteins"/>
    <property type="match status" value="1"/>
</dbReference>
<accession>A0A6L5GTW7</accession>
<dbReference type="InterPro" id="IPR019926">
    <property type="entry name" value="Ribosomal_uL3_CS"/>
</dbReference>
<evidence type="ECO:0000313" key="11">
    <source>
        <dbReference type="EMBL" id="MQM73250.1"/>
    </source>
</evidence>
<evidence type="ECO:0000256" key="1">
    <source>
        <dbReference type="ARBA" id="ARBA00006540"/>
    </source>
</evidence>
<keyword evidence="5 7" id="KW-0687">Ribonucleoprotein</keyword>
<evidence type="ECO:0000313" key="12">
    <source>
        <dbReference type="Proteomes" id="UP000473648"/>
    </source>
</evidence>
<evidence type="ECO:0000256" key="9">
    <source>
        <dbReference type="RuleBase" id="RU003906"/>
    </source>
</evidence>
<dbReference type="FunFam" id="2.40.30.10:FF:000004">
    <property type="entry name" value="50S ribosomal protein L3"/>
    <property type="match status" value="1"/>
</dbReference>
<dbReference type="AlphaFoldDB" id="A0A6L5GTW7"/>
<comment type="function">
    <text evidence="7 9">One of the primary rRNA binding proteins, it binds directly near the 3'-end of the 23S rRNA, where it nucleates assembly of the 50S subunit.</text>
</comment>
<dbReference type="GO" id="GO:0006412">
    <property type="term" value="P:translation"/>
    <property type="evidence" value="ECO:0007669"/>
    <property type="project" value="UniProtKB-UniRule"/>
</dbReference>
<dbReference type="GO" id="GO:0022625">
    <property type="term" value="C:cytosolic large ribosomal subunit"/>
    <property type="evidence" value="ECO:0007669"/>
    <property type="project" value="TreeGrafter"/>
</dbReference>
<comment type="caution">
    <text evidence="11">The sequence shown here is derived from an EMBL/GenBank/DDBJ whole genome shotgun (WGS) entry which is preliminary data.</text>
</comment>
<dbReference type="FunFam" id="3.30.160.810:FF:000001">
    <property type="entry name" value="50S ribosomal protein L3"/>
    <property type="match status" value="1"/>
</dbReference>
<dbReference type="NCBIfam" id="TIGR03625">
    <property type="entry name" value="L3_bact"/>
    <property type="match status" value="1"/>
</dbReference>